<evidence type="ECO:0000313" key="4">
    <source>
        <dbReference type="Proteomes" id="UP000283805"/>
    </source>
</evidence>
<feature type="domain" description="DUF8119" evidence="2">
    <location>
        <begin position="5"/>
        <end position="73"/>
    </location>
</feature>
<evidence type="ECO:0000259" key="2">
    <source>
        <dbReference type="Pfam" id="PF26436"/>
    </source>
</evidence>
<dbReference type="EMBL" id="RAPO01000003">
    <property type="protein sequence ID" value="RKD93461.1"/>
    <property type="molecule type" value="Genomic_DNA"/>
</dbReference>
<protein>
    <recommendedName>
        <fullName evidence="2">DUF8119 domain-containing protein</fullName>
    </recommendedName>
</protein>
<comment type="caution">
    <text evidence="3">The sequence shown here is derived from an EMBL/GenBank/DDBJ whole genome shotgun (WGS) entry which is preliminary data.</text>
</comment>
<sequence>MGATDRLQALERMVGDTAARYLVDLAIVVVWVVAATVVFRTAGWPVTAYYVVVFGGVLGYSLLVDPWARVQSRSRERE</sequence>
<feature type="transmembrane region" description="Helical" evidence="1">
    <location>
        <begin position="21"/>
        <end position="42"/>
    </location>
</feature>
<feature type="transmembrane region" description="Helical" evidence="1">
    <location>
        <begin position="48"/>
        <end position="68"/>
    </location>
</feature>
<gene>
    <name evidence="3" type="ORF">ATJ93_3085</name>
</gene>
<keyword evidence="1" id="KW-1133">Transmembrane helix</keyword>
<keyword evidence="1" id="KW-0472">Membrane</keyword>
<dbReference type="AlphaFoldDB" id="A0A419WDA2"/>
<accession>A0A419WDA2</accession>
<evidence type="ECO:0000256" key="1">
    <source>
        <dbReference type="SAM" id="Phobius"/>
    </source>
</evidence>
<keyword evidence="4" id="KW-1185">Reference proteome</keyword>
<proteinExistence type="predicted"/>
<dbReference type="RefSeq" id="WP_245977592.1">
    <property type="nucleotide sequence ID" value="NZ_RAPO01000003.1"/>
</dbReference>
<dbReference type="InterPro" id="IPR058432">
    <property type="entry name" value="DUF8119"/>
</dbReference>
<name>A0A419WDA2_9EURY</name>
<keyword evidence="1" id="KW-0812">Transmembrane</keyword>
<organism evidence="3 4">
    <name type="scientific">Halopiger aswanensis</name>
    <dbReference type="NCBI Taxonomy" id="148449"/>
    <lineage>
        <taxon>Archaea</taxon>
        <taxon>Methanobacteriati</taxon>
        <taxon>Methanobacteriota</taxon>
        <taxon>Stenosarchaea group</taxon>
        <taxon>Halobacteria</taxon>
        <taxon>Halobacteriales</taxon>
        <taxon>Natrialbaceae</taxon>
        <taxon>Halopiger</taxon>
    </lineage>
</organism>
<dbReference type="Proteomes" id="UP000283805">
    <property type="component" value="Unassembled WGS sequence"/>
</dbReference>
<dbReference type="Pfam" id="PF26436">
    <property type="entry name" value="DUF8119"/>
    <property type="match status" value="1"/>
</dbReference>
<evidence type="ECO:0000313" key="3">
    <source>
        <dbReference type="EMBL" id="RKD93461.1"/>
    </source>
</evidence>
<reference evidence="3 4" key="1">
    <citation type="submission" date="2018-09" db="EMBL/GenBank/DDBJ databases">
        <title>Genomic Encyclopedia of Archaeal and Bacterial Type Strains, Phase II (KMG-II): from individual species to whole genera.</title>
        <authorList>
            <person name="Goeker M."/>
        </authorList>
    </citation>
    <scope>NUCLEOTIDE SEQUENCE [LARGE SCALE GENOMIC DNA]</scope>
    <source>
        <strain evidence="3 4">DSM 13151</strain>
    </source>
</reference>